<sequence>MEGYNEIPVNGAKTYITSLDLMRLCTSNMWKCSFETLQEIASKRGWDTLRRRYWEEKMISILLKNAIDEADSSSAEKALKAIRGKSYSSSKRIVEDE</sequence>
<protein>
    <submittedName>
        <fullName evidence="1">Uncharacterized protein</fullName>
    </submittedName>
</protein>
<evidence type="ECO:0000313" key="1">
    <source>
        <dbReference type="EMBL" id="CCG43183.1"/>
    </source>
</evidence>
<organism evidence="1 2">
    <name type="scientific">Magnetospirillum molischianum DSM 120</name>
    <dbReference type="NCBI Taxonomy" id="1150626"/>
    <lineage>
        <taxon>Bacteria</taxon>
        <taxon>Pseudomonadati</taxon>
        <taxon>Pseudomonadota</taxon>
        <taxon>Alphaproteobacteria</taxon>
        <taxon>Rhodospirillales</taxon>
        <taxon>Rhodospirillaceae</taxon>
        <taxon>Magnetospirillum</taxon>
    </lineage>
</organism>
<evidence type="ECO:0000313" key="2">
    <source>
        <dbReference type="Proteomes" id="UP000004169"/>
    </source>
</evidence>
<proteinExistence type="predicted"/>
<dbReference type="EMBL" id="CAHP01000056">
    <property type="protein sequence ID" value="CCG43183.1"/>
    <property type="molecule type" value="Genomic_DNA"/>
</dbReference>
<comment type="caution">
    <text evidence="1">The sequence shown here is derived from an EMBL/GenBank/DDBJ whole genome shotgun (WGS) entry which is preliminary data.</text>
</comment>
<dbReference type="AlphaFoldDB" id="H8FXU5"/>
<accession>H8FXU5</accession>
<dbReference type="Proteomes" id="UP000004169">
    <property type="component" value="Unassembled WGS sequence"/>
</dbReference>
<name>H8FXU5_MAGML</name>
<gene>
    <name evidence="1" type="ORF">PHAMO_60005</name>
</gene>
<reference evidence="1 2" key="1">
    <citation type="journal article" date="2012" name="J. Bacteriol.">
        <title>Draft Genome Sequence of the Purple Photosynthetic Bacterium Phaeospirillum molischianum DSM120, a Particularly Versatile Bacterium.</title>
        <authorList>
            <person name="Duquesne K."/>
            <person name="Prima V."/>
            <person name="Ji B."/>
            <person name="Rouy Z."/>
            <person name="Medigue C."/>
            <person name="Talla E."/>
            <person name="Sturgis J.N."/>
        </authorList>
    </citation>
    <scope>NUCLEOTIDE SEQUENCE [LARGE SCALE GENOMIC DNA]</scope>
    <source>
        <strain evidence="2">DSM120</strain>
    </source>
</reference>
<keyword evidence="2" id="KW-1185">Reference proteome</keyword>